<dbReference type="AlphaFoldDB" id="W0EC50"/>
<name>W0EC50_9FIRM</name>
<evidence type="ECO:0000313" key="1">
    <source>
        <dbReference type="EMBL" id="AHF08450.1"/>
    </source>
</evidence>
<gene>
    <name evidence="1" type="ORF">DESME_03040</name>
</gene>
<evidence type="ECO:0008006" key="3">
    <source>
        <dbReference type="Google" id="ProtNLM"/>
    </source>
</evidence>
<dbReference type="KEGG" id="dmt:DESME_03040"/>
<dbReference type="HOGENOM" id="CLU_1438958_0_0_9"/>
<dbReference type="Proteomes" id="UP000010847">
    <property type="component" value="Chromosome"/>
</dbReference>
<accession>W0EC50</accession>
<keyword evidence="2" id="KW-1185">Reference proteome</keyword>
<proteinExistence type="predicted"/>
<protein>
    <recommendedName>
        <fullName evidence="3">SipL SPOCS domain-containing protein</fullName>
    </recommendedName>
</protein>
<sequence>MSKKMYEQNGKFVFCTQPKSGYEHHPNPSDSVYCSTQITLVNSISLPDQTPPCQKVVLYVHTLKIQCAKKIDSIEIIDGKQKKGKKLIITGLVHLNLEYITPNDPLQKIYCYNWEQPFDAVLPQSWCDNDQLFPCDFNLNEYMVYTYTEYLEISCKTETIFDTLIALRIWLQKIDSNHSLTDRDIMDK</sequence>
<dbReference type="EMBL" id="CP007032">
    <property type="protein sequence ID" value="AHF08450.1"/>
    <property type="molecule type" value="Genomic_DNA"/>
</dbReference>
<dbReference type="STRING" id="871968.DESME_03040"/>
<dbReference type="RefSeq" id="WP_006717513.1">
    <property type="nucleotide sequence ID" value="NZ_CP007032.1"/>
</dbReference>
<reference evidence="1 2" key="1">
    <citation type="submission" date="2013-12" db="EMBL/GenBank/DDBJ databases">
        <authorList>
            <consortium name="DOE Joint Genome Institute"/>
            <person name="Smidt H."/>
            <person name="Huntemann M."/>
            <person name="Han J."/>
            <person name="Chen A."/>
            <person name="Kyrpides N."/>
            <person name="Mavromatis K."/>
            <person name="Markowitz V."/>
            <person name="Palaniappan K."/>
            <person name="Ivanova N."/>
            <person name="Schaumberg A."/>
            <person name="Pati A."/>
            <person name="Liolios K."/>
            <person name="Nordberg H.P."/>
            <person name="Cantor M.N."/>
            <person name="Hua S.X."/>
            <person name="Woyke T."/>
        </authorList>
    </citation>
    <scope>NUCLEOTIDE SEQUENCE [LARGE SCALE GENOMIC DNA]</scope>
    <source>
        <strain evidence="2">DSM 15288</strain>
    </source>
</reference>
<evidence type="ECO:0000313" key="2">
    <source>
        <dbReference type="Proteomes" id="UP000010847"/>
    </source>
</evidence>
<organism evidence="1 2">
    <name type="scientific">Desulfitobacterium metallireducens DSM 15288</name>
    <dbReference type="NCBI Taxonomy" id="871968"/>
    <lineage>
        <taxon>Bacteria</taxon>
        <taxon>Bacillati</taxon>
        <taxon>Bacillota</taxon>
        <taxon>Clostridia</taxon>
        <taxon>Eubacteriales</taxon>
        <taxon>Desulfitobacteriaceae</taxon>
        <taxon>Desulfitobacterium</taxon>
    </lineage>
</organism>